<dbReference type="InterPro" id="IPR001525">
    <property type="entry name" value="C5_MeTfrase"/>
</dbReference>
<dbReference type="PANTHER" id="PTHR10629:SF52">
    <property type="entry name" value="DNA (CYTOSINE-5)-METHYLTRANSFERASE 1"/>
    <property type="match status" value="1"/>
</dbReference>
<dbReference type="EC" id="2.1.1.37" evidence="1"/>
<keyword evidence="4 5" id="KW-0949">S-adenosyl-L-methionine</keyword>
<feature type="active site" evidence="5">
    <location>
        <position position="490"/>
    </location>
</feature>
<evidence type="ECO:0000256" key="3">
    <source>
        <dbReference type="ARBA" id="ARBA00022679"/>
    </source>
</evidence>
<dbReference type="GO" id="GO:0032259">
    <property type="term" value="P:methylation"/>
    <property type="evidence" value="ECO:0007669"/>
    <property type="project" value="UniProtKB-KW"/>
</dbReference>
<dbReference type="GO" id="GO:0003677">
    <property type="term" value="F:DNA binding"/>
    <property type="evidence" value="ECO:0007669"/>
    <property type="project" value="TreeGrafter"/>
</dbReference>
<organism evidence="7 8">
    <name type="scientific">Microthyrium microscopicum</name>
    <dbReference type="NCBI Taxonomy" id="703497"/>
    <lineage>
        <taxon>Eukaryota</taxon>
        <taxon>Fungi</taxon>
        <taxon>Dikarya</taxon>
        <taxon>Ascomycota</taxon>
        <taxon>Pezizomycotina</taxon>
        <taxon>Dothideomycetes</taxon>
        <taxon>Dothideomycetes incertae sedis</taxon>
        <taxon>Microthyriales</taxon>
        <taxon>Microthyriaceae</taxon>
        <taxon>Microthyrium</taxon>
    </lineage>
</organism>
<accession>A0A6A6UJ46</accession>
<dbReference type="GO" id="GO:0044027">
    <property type="term" value="P:negative regulation of gene expression via chromosomal CpG island methylation"/>
    <property type="evidence" value="ECO:0007669"/>
    <property type="project" value="TreeGrafter"/>
</dbReference>
<comment type="similarity">
    <text evidence="5">Belongs to the class I-like SAM-binding methyltransferase superfamily. C5-methyltransferase family.</text>
</comment>
<dbReference type="Proteomes" id="UP000799302">
    <property type="component" value="Unassembled WGS sequence"/>
</dbReference>
<dbReference type="PROSITE" id="PS51679">
    <property type="entry name" value="SAM_MT_C5"/>
    <property type="match status" value="1"/>
</dbReference>
<dbReference type="EMBL" id="MU004232">
    <property type="protein sequence ID" value="KAF2671800.1"/>
    <property type="molecule type" value="Genomic_DNA"/>
</dbReference>
<evidence type="ECO:0000313" key="7">
    <source>
        <dbReference type="EMBL" id="KAF2671800.1"/>
    </source>
</evidence>
<keyword evidence="8" id="KW-1185">Reference proteome</keyword>
<dbReference type="InterPro" id="IPR029063">
    <property type="entry name" value="SAM-dependent_MTases_sf"/>
</dbReference>
<feature type="region of interest" description="Disordered" evidence="6">
    <location>
        <begin position="725"/>
        <end position="815"/>
    </location>
</feature>
<dbReference type="AlphaFoldDB" id="A0A6A6UJ46"/>
<keyword evidence="3 5" id="KW-0808">Transferase</keyword>
<dbReference type="GO" id="GO:0003886">
    <property type="term" value="F:DNA (cytosine-5-)-methyltransferase activity"/>
    <property type="evidence" value="ECO:0007669"/>
    <property type="project" value="UniProtKB-EC"/>
</dbReference>
<dbReference type="OrthoDB" id="414133at2759"/>
<protein>
    <recommendedName>
        <fullName evidence="1">DNA (cytosine-5-)-methyltransferase</fullName>
        <ecNumber evidence="1">2.1.1.37</ecNumber>
    </recommendedName>
</protein>
<evidence type="ECO:0000256" key="2">
    <source>
        <dbReference type="ARBA" id="ARBA00022603"/>
    </source>
</evidence>
<evidence type="ECO:0000256" key="4">
    <source>
        <dbReference type="ARBA" id="ARBA00022691"/>
    </source>
</evidence>
<dbReference type="GO" id="GO:0005634">
    <property type="term" value="C:nucleus"/>
    <property type="evidence" value="ECO:0007669"/>
    <property type="project" value="TreeGrafter"/>
</dbReference>
<dbReference type="SUPFAM" id="SSF53335">
    <property type="entry name" value="S-adenosyl-L-methionine-dependent methyltransferases"/>
    <property type="match status" value="1"/>
</dbReference>
<dbReference type="Gene3D" id="3.90.120.10">
    <property type="entry name" value="DNA Methylase, subunit A, domain 2"/>
    <property type="match status" value="1"/>
</dbReference>
<dbReference type="Gene3D" id="3.40.50.150">
    <property type="entry name" value="Vaccinia Virus protein VP39"/>
    <property type="match status" value="1"/>
</dbReference>
<gene>
    <name evidence="7" type="ORF">BT63DRAFT_180342</name>
</gene>
<proteinExistence type="inferred from homology"/>
<dbReference type="Pfam" id="PF00145">
    <property type="entry name" value="DNA_methylase"/>
    <property type="match status" value="2"/>
</dbReference>
<feature type="compositionally biased region" description="Low complexity" evidence="6">
    <location>
        <begin position="759"/>
        <end position="772"/>
    </location>
</feature>
<evidence type="ECO:0000256" key="1">
    <source>
        <dbReference type="ARBA" id="ARBA00011975"/>
    </source>
</evidence>
<keyword evidence="2 5" id="KW-0489">Methyltransferase</keyword>
<evidence type="ECO:0000256" key="5">
    <source>
        <dbReference type="PROSITE-ProRule" id="PRU01016"/>
    </source>
</evidence>
<name>A0A6A6UJ46_9PEZI</name>
<sequence length="815" mass="92711">MISSICHTTLCLRPPDSLFHRLDIQLPKDAFLLSQRLYKRPLYAPPPSSFTSSSLPQSRLNNLLSPFKLGSRARFLHCSSQNFTPQQLEPSAFQHVDYPYIQHLTALLVKAVKQKFSGIMTRRIVIDLTGSPEPEEITDIDGLFLEAPTTDETIRRSPSVAQSDVSDEEFDFDQFLHDVVVIDNGSDSDSDLEIIKTTQVQPTTTPARPAPRARQFTESFLDSYTSQGQTIALNDTLELQPQDHKRGDILKVIQIIRKKKGVFLRGQLFRRSVYLPEVSHMHINEVTLKRNIQDRDTEHEKEQRYDDVPVSRVLIDGDELRKREVIKSCDAWPAHNPKSVTTKGLFDKEFLKRNGPLFCRTIYSAVWEDVQKKKKLVGEEIRRVRLSESHPAYSDCLPSERHETFDRSEAIQHREGGITYGSGCAGAGGDVTGAKMAGAQVMWAFDKDQLAAESLRANHDGLLVLCMDQSEALEIVRRYKVDIMHTSWPCQAFSPANTAATTTQGQRNNEINSALILATKHHLQVMQPLYHTQENTFGLKSIEKAKYYFRTIISDMLDQGYNVQWRVSQFTHYGLVSSRKRLITIASLYQVPMPAFPLPTHGPEGSGLQPYTTMWDACGHVPPDATYHNQLGMCYYYPERKEPYDPERKRSIGCLTTKSNLLGHWNGFRALTPRECACCQEFPIDCIFKGSKTQIVKQIGNAVPPKVWSQFVKSIMKTLQDWRDGKIDDEGRPMPRPSSHHQQESILLPQRQSPPPRPSSRAPSISLPIRRPQTGSRTSNHERSPSRSRQSSFRDRASHHQQTINPPYARPSEWI</sequence>
<evidence type="ECO:0000256" key="6">
    <source>
        <dbReference type="SAM" id="MobiDB-lite"/>
    </source>
</evidence>
<dbReference type="PANTHER" id="PTHR10629">
    <property type="entry name" value="CYTOSINE-SPECIFIC METHYLTRANSFERASE"/>
    <property type="match status" value="1"/>
</dbReference>
<dbReference type="InterPro" id="IPR050390">
    <property type="entry name" value="C5-Methyltransferase"/>
</dbReference>
<reference evidence="7" key="1">
    <citation type="journal article" date="2020" name="Stud. Mycol.">
        <title>101 Dothideomycetes genomes: a test case for predicting lifestyles and emergence of pathogens.</title>
        <authorList>
            <person name="Haridas S."/>
            <person name="Albert R."/>
            <person name="Binder M."/>
            <person name="Bloem J."/>
            <person name="Labutti K."/>
            <person name="Salamov A."/>
            <person name="Andreopoulos B."/>
            <person name="Baker S."/>
            <person name="Barry K."/>
            <person name="Bills G."/>
            <person name="Bluhm B."/>
            <person name="Cannon C."/>
            <person name="Castanera R."/>
            <person name="Culley D."/>
            <person name="Daum C."/>
            <person name="Ezra D."/>
            <person name="Gonzalez J."/>
            <person name="Henrissat B."/>
            <person name="Kuo A."/>
            <person name="Liang C."/>
            <person name="Lipzen A."/>
            <person name="Lutzoni F."/>
            <person name="Magnuson J."/>
            <person name="Mondo S."/>
            <person name="Nolan M."/>
            <person name="Ohm R."/>
            <person name="Pangilinan J."/>
            <person name="Park H.-J."/>
            <person name="Ramirez L."/>
            <person name="Alfaro M."/>
            <person name="Sun H."/>
            <person name="Tritt A."/>
            <person name="Yoshinaga Y."/>
            <person name="Zwiers L.-H."/>
            <person name="Turgeon B."/>
            <person name="Goodwin S."/>
            <person name="Spatafora J."/>
            <person name="Crous P."/>
            <person name="Grigoriev I."/>
        </authorList>
    </citation>
    <scope>NUCLEOTIDE SEQUENCE</scope>
    <source>
        <strain evidence="7">CBS 115976</strain>
    </source>
</reference>
<evidence type="ECO:0000313" key="8">
    <source>
        <dbReference type="Proteomes" id="UP000799302"/>
    </source>
</evidence>